<name>A0A1P9WZC4_9BACT</name>
<dbReference type="KEGG" id="smon:AWR27_16055"/>
<dbReference type="Proteomes" id="UP000187941">
    <property type="component" value="Chromosome"/>
</dbReference>
<proteinExistence type="predicted"/>
<sequence length="311" mass="34146">MFYRICCVPSVGSCSVALEINLINRPALPRPTDASPRPADGSPGVWFRTVGPMPSFVLSTLLSGSYFTTKTRVLSEVKHMKTPCAVILMLFASFATPALAQTKSSANDRSSFPYSNRFTLGGGVSQLLLGGFNVQAEYTTKRLVFDYSHGFNIRLAGASASPIAQDQKLAETLVSTLGIGVGYRITPEWDVRVEPKLHYYNLNYDTAAESAGSLVTSYKTVTLGIGTYYRYYPFRRQTNALAGVLIMPSVRFWPNVWSSLPDNTFTYQNKITNRTETYRAASQGFPGTGGLLANITVGYTFGMHRNTGQKK</sequence>
<evidence type="ECO:0000313" key="1">
    <source>
        <dbReference type="EMBL" id="AQG80704.1"/>
    </source>
</evidence>
<dbReference type="AlphaFoldDB" id="A0A1P9WZC4"/>
<dbReference type="STRING" id="1178516.AWR27_16055"/>
<evidence type="ECO:0008006" key="3">
    <source>
        <dbReference type="Google" id="ProtNLM"/>
    </source>
</evidence>
<organism evidence="1 2">
    <name type="scientific">Spirosoma montaniterrae</name>
    <dbReference type="NCBI Taxonomy" id="1178516"/>
    <lineage>
        <taxon>Bacteria</taxon>
        <taxon>Pseudomonadati</taxon>
        <taxon>Bacteroidota</taxon>
        <taxon>Cytophagia</taxon>
        <taxon>Cytophagales</taxon>
        <taxon>Cytophagaceae</taxon>
        <taxon>Spirosoma</taxon>
    </lineage>
</organism>
<dbReference type="RefSeq" id="WP_077132135.1">
    <property type="nucleotide sequence ID" value="NZ_CP014263.1"/>
</dbReference>
<reference evidence="1 2" key="1">
    <citation type="submission" date="2016-01" db="EMBL/GenBank/DDBJ databases">
        <authorList>
            <person name="Oliw E.H."/>
        </authorList>
    </citation>
    <scope>NUCLEOTIDE SEQUENCE [LARGE SCALE GENOMIC DNA]</scope>
    <source>
        <strain evidence="1 2">DY10</strain>
    </source>
</reference>
<accession>A0A1P9WZC4</accession>
<keyword evidence="2" id="KW-1185">Reference proteome</keyword>
<dbReference type="OrthoDB" id="942200at2"/>
<evidence type="ECO:0000313" key="2">
    <source>
        <dbReference type="Proteomes" id="UP000187941"/>
    </source>
</evidence>
<gene>
    <name evidence="1" type="ORF">AWR27_16055</name>
</gene>
<protein>
    <recommendedName>
        <fullName evidence="3">Outer membrane protein beta-barrel domain-containing protein</fullName>
    </recommendedName>
</protein>
<dbReference type="EMBL" id="CP014263">
    <property type="protein sequence ID" value="AQG80704.1"/>
    <property type="molecule type" value="Genomic_DNA"/>
</dbReference>